<feature type="domain" description="ILEI/PANDER" evidence="1">
    <location>
        <begin position="57"/>
        <end position="112"/>
    </location>
</feature>
<dbReference type="PROSITE" id="PS52031">
    <property type="entry name" value="GG_LECTIN"/>
    <property type="match status" value="1"/>
</dbReference>
<dbReference type="RefSeq" id="YP_009211692.1">
    <property type="nucleotide sequence ID" value="NC_028940.1"/>
</dbReference>
<dbReference type="GeneID" id="26638164"/>
<reference evidence="2 3" key="1">
    <citation type="journal article" date="2015" name="Plant Pathol. J.">
        <title>Isolation and Genomic Characterization of the T4-Like Bacteriophage PM2 Infecting Pectobacterium carotovorum subsp. carotovorum.</title>
        <authorList>
            <person name="Lim J.A."/>
            <person name="Lee D.H."/>
            <person name="Heu S."/>
        </authorList>
    </citation>
    <scope>NUCLEOTIDE SEQUENCE [LARGE SCALE GENOMIC DNA]</scope>
</reference>
<gene>
    <name evidence="2" type="ORF">PM2_271</name>
</gene>
<accession>A0A0A0Q0Y7</accession>
<proteinExistence type="predicted"/>
<keyword evidence="3" id="KW-1185">Reference proteome</keyword>
<dbReference type="KEGG" id="vg:26638164"/>
<evidence type="ECO:0000313" key="2">
    <source>
        <dbReference type="EMBL" id="AHY25233.1"/>
    </source>
</evidence>
<dbReference type="InterPro" id="IPR039477">
    <property type="entry name" value="ILEI/PANDER_dom"/>
</dbReference>
<evidence type="ECO:0000259" key="1">
    <source>
        <dbReference type="Pfam" id="PF15711"/>
    </source>
</evidence>
<dbReference type="Proteomes" id="UP000030739">
    <property type="component" value="Segment"/>
</dbReference>
<dbReference type="OrthoDB" id="3762at10239"/>
<name>A0A0A0Q0Y7_9CAUD</name>
<organism evidence="2 3">
    <name type="scientific">Pectobacterium bacteriophage PM2</name>
    <dbReference type="NCBI Taxonomy" id="1429794"/>
    <lineage>
        <taxon>Viruses</taxon>
        <taxon>Duplodnaviria</taxon>
        <taxon>Heunggongvirae</taxon>
        <taxon>Uroviricota</taxon>
        <taxon>Caudoviricetes</taxon>
        <taxon>Pantevenvirales</taxon>
        <taxon>Straboviridae</taxon>
        <taxon>Tevenvirinae</taxon>
        <taxon>Mosugukvirus</taxon>
        <taxon>Mosugukvirus pm2</taxon>
    </lineage>
</organism>
<dbReference type="EMBL" id="KF835987">
    <property type="protein sequence ID" value="AHY25233.1"/>
    <property type="molecule type" value="Genomic_DNA"/>
</dbReference>
<dbReference type="Pfam" id="PF15711">
    <property type="entry name" value="ILEI"/>
    <property type="match status" value="1"/>
</dbReference>
<evidence type="ECO:0000313" key="3">
    <source>
        <dbReference type="Proteomes" id="UP000030739"/>
    </source>
</evidence>
<sequence length="374" mass="41804">MEKYMAEFGQGFVQSAVLSENNAVRYKMSIAGSCTRSTLRPYIKLQDKQIGPTTFSSGMNVIVFNTENLTIEDTKNYILTSTNSTANRALVTYIDSLAPGKLVIFISEGNLLTSQELCDWFKIKNSTAWPSVWDVTHLQVAYCAFFITGRGTITSEHVMYKDINKTEAILPILDIVFDYFEDIGSTGFPKRTVSLDVDKTSNASQELEIVRLPENSISSSMAEYNIQNGDAMYLKFSTYIAPGALPDIQGTTRLSLRWFNGNTLVSNTTIDADVNKPGVWQPFERDIDVPNGCDRFTIYVAKTNINDIGAVKNVVFCEVSRPEYSLTRSAEFGVNGIRMNKMIDGTTTDLLVMSNTFADDRGRVFSAEFREKQD</sequence>
<protein>
    <submittedName>
        <fullName evidence="2">Hinge connector of long tail fiber proximal connector</fullName>
    </submittedName>
</protein>